<reference evidence="2" key="1">
    <citation type="submission" date="2024-06" db="EMBL/GenBank/DDBJ databases">
        <title>Complete genome of Salinicola endophyticus HNIBRBA4755.</title>
        <authorList>
            <person name="Shin S.Y."/>
            <person name="Kang H."/>
            <person name="Song J."/>
        </authorList>
    </citation>
    <scope>NUCLEOTIDE SEQUENCE</scope>
    <source>
        <strain evidence="2">HNIBRBA4755</strain>
    </source>
</reference>
<dbReference type="AlphaFoldDB" id="A0AB74UA35"/>
<evidence type="ECO:0000256" key="1">
    <source>
        <dbReference type="SAM" id="MobiDB-lite"/>
    </source>
</evidence>
<proteinExistence type="predicted"/>
<gene>
    <name evidence="2" type="ORF">ABV408_18575</name>
</gene>
<organism evidence="2">
    <name type="scientific">Salinicola endophyticus</name>
    <dbReference type="NCBI Taxonomy" id="1949083"/>
    <lineage>
        <taxon>Bacteria</taxon>
        <taxon>Pseudomonadati</taxon>
        <taxon>Pseudomonadota</taxon>
        <taxon>Gammaproteobacteria</taxon>
        <taxon>Oceanospirillales</taxon>
        <taxon>Halomonadaceae</taxon>
        <taxon>Salinicola</taxon>
    </lineage>
</organism>
<name>A0AB74UA35_9GAMM</name>
<protein>
    <submittedName>
        <fullName evidence="2">Uncharacterized protein</fullName>
    </submittedName>
</protein>
<sequence>MRIGEREAPDAGQRLAPGVTDAPAPRERQTPAGGDFTHAVDRAQQRRGEHPALHQQLAALASPAPSDPASFSPARSLDLLQHVVDSVLPRLEADAATLADATTILDEEIAWRQAWENRLHVPLASERATDGETPEERS</sequence>
<evidence type="ECO:0000313" key="2">
    <source>
        <dbReference type="EMBL" id="XCJ79423.1"/>
    </source>
</evidence>
<dbReference type="EMBL" id="CP159578">
    <property type="protein sequence ID" value="XCJ79423.1"/>
    <property type="molecule type" value="Genomic_DNA"/>
</dbReference>
<dbReference type="RefSeq" id="WP_353980356.1">
    <property type="nucleotide sequence ID" value="NZ_CP159578.1"/>
</dbReference>
<accession>A0AB74UA35</accession>
<feature type="region of interest" description="Disordered" evidence="1">
    <location>
        <begin position="1"/>
        <end position="35"/>
    </location>
</feature>